<organism evidence="4 5">
    <name type="scientific">Falsiroseomonas tokyonensis</name>
    <dbReference type="NCBI Taxonomy" id="430521"/>
    <lineage>
        <taxon>Bacteria</taxon>
        <taxon>Pseudomonadati</taxon>
        <taxon>Pseudomonadota</taxon>
        <taxon>Alphaproteobacteria</taxon>
        <taxon>Acetobacterales</taxon>
        <taxon>Roseomonadaceae</taxon>
        <taxon>Falsiroseomonas</taxon>
    </lineage>
</organism>
<dbReference type="RefSeq" id="WP_216838327.1">
    <property type="nucleotide sequence ID" value="NZ_JAFNJS010000006.1"/>
</dbReference>
<evidence type="ECO:0000256" key="2">
    <source>
        <dbReference type="ARBA" id="ARBA00022643"/>
    </source>
</evidence>
<sequence length="338" mass="35553">MHAPAFRTRVTELFGIRHPILAGGLMWLSDAAYVAAVVRAGGMAFLTPRSFPEPGAFARELERCHDLAGGMPFGVNLNLSRVPARNRLLEEWLDLALRAGVRHFETVGHAPGDLIQRIHQEGGIAIHKCPLLRHALNAEKAGADAVCIVGPEAGGHPGNAALGCMVVAPMARRALRVPLVIGGGIGTGESILAALASGADGVVMGSRLLAAEEVWAHPAYKQRVVAAGQDSTAVAFGGAHPLGTWRVLENDAAREVLRRQAAGAREHADFAEVIAGTEARDHAYRRGEVERGMLSCGPAAAFVEEVEPMERIIDGLVQGAVAAQRRLAALAVPQAVPA</sequence>
<protein>
    <submittedName>
        <fullName evidence="4">NAD(P)H-dependent flavin oxidoreductase</fullName>
        <ecNumber evidence="4">1.13.12.-</ecNumber>
    </submittedName>
</protein>
<reference evidence="5" key="1">
    <citation type="journal article" date="2019" name="Int. J. Syst. Evol. Microbiol.">
        <title>The Global Catalogue of Microorganisms (GCM) 10K type strain sequencing project: providing services to taxonomists for standard genome sequencing and annotation.</title>
        <authorList>
            <consortium name="The Broad Institute Genomics Platform"/>
            <consortium name="The Broad Institute Genome Sequencing Center for Infectious Disease"/>
            <person name="Wu L."/>
            <person name="Ma J."/>
        </authorList>
    </citation>
    <scope>NUCLEOTIDE SEQUENCE [LARGE SCALE GENOMIC DNA]</scope>
    <source>
        <strain evidence="5">CGMCC 1.16855</strain>
    </source>
</reference>
<gene>
    <name evidence="4" type="ORF">ACFOD3_20300</name>
</gene>
<dbReference type="PANTHER" id="PTHR32332:SF20">
    <property type="entry name" value="2-NITROPROPANE DIOXYGENASE-LIKE PROTEIN"/>
    <property type="match status" value="1"/>
</dbReference>
<evidence type="ECO:0000313" key="4">
    <source>
        <dbReference type="EMBL" id="MFC3002252.1"/>
    </source>
</evidence>
<dbReference type="CDD" id="cd04730">
    <property type="entry name" value="NPD_like"/>
    <property type="match status" value="1"/>
</dbReference>
<comment type="caution">
    <text evidence="4">The sequence shown here is derived from an EMBL/GenBank/DDBJ whole genome shotgun (WGS) entry which is preliminary data.</text>
</comment>
<dbReference type="InterPro" id="IPR004136">
    <property type="entry name" value="NMO"/>
</dbReference>
<proteinExistence type="predicted"/>
<evidence type="ECO:0000313" key="5">
    <source>
        <dbReference type="Proteomes" id="UP001595420"/>
    </source>
</evidence>
<dbReference type="EMBL" id="JBHRSB010000006">
    <property type="protein sequence ID" value="MFC3002252.1"/>
    <property type="molecule type" value="Genomic_DNA"/>
</dbReference>
<evidence type="ECO:0000256" key="3">
    <source>
        <dbReference type="ARBA" id="ARBA00023002"/>
    </source>
</evidence>
<keyword evidence="5" id="KW-1185">Reference proteome</keyword>
<dbReference type="Pfam" id="PF03060">
    <property type="entry name" value="NMO"/>
    <property type="match status" value="1"/>
</dbReference>
<keyword evidence="3 4" id="KW-0560">Oxidoreductase</keyword>
<accession>A0ABV7BXA3</accession>
<keyword evidence="2" id="KW-0288">FMN</keyword>
<name>A0ABV7BXA3_9PROT</name>
<dbReference type="PANTHER" id="PTHR32332">
    <property type="entry name" value="2-NITROPROPANE DIOXYGENASE"/>
    <property type="match status" value="1"/>
</dbReference>
<dbReference type="EC" id="1.13.12.-" evidence="4"/>
<dbReference type="GO" id="GO:0016491">
    <property type="term" value="F:oxidoreductase activity"/>
    <property type="evidence" value="ECO:0007669"/>
    <property type="project" value="UniProtKB-KW"/>
</dbReference>
<dbReference type="Proteomes" id="UP001595420">
    <property type="component" value="Unassembled WGS sequence"/>
</dbReference>
<keyword evidence="1" id="KW-0285">Flavoprotein</keyword>
<evidence type="ECO:0000256" key="1">
    <source>
        <dbReference type="ARBA" id="ARBA00022630"/>
    </source>
</evidence>